<feature type="active site" description="Charge relay system" evidence="9">
    <location>
        <position position="176"/>
    </location>
</feature>
<comment type="similarity">
    <text evidence="3">Belongs to the peptidase S51 family.</text>
</comment>
<dbReference type="PIRSF" id="PIRSF032067">
    <property type="entry name" value="Cyanophycinase"/>
    <property type="match status" value="1"/>
</dbReference>
<dbReference type="HOGENOM" id="CLU_053928_0_0_6"/>
<evidence type="ECO:0000313" key="10">
    <source>
        <dbReference type="EMBL" id="ABE58469.1"/>
    </source>
</evidence>
<dbReference type="eggNOG" id="COG4242">
    <property type="taxonomic scope" value="Bacteria"/>
</dbReference>
<evidence type="ECO:0000256" key="9">
    <source>
        <dbReference type="PIRSR" id="PIRSR032067-1"/>
    </source>
</evidence>
<evidence type="ECO:0000256" key="4">
    <source>
        <dbReference type="ARBA" id="ARBA00013115"/>
    </source>
</evidence>
<dbReference type="RefSeq" id="WP_011506415.1">
    <property type="nucleotide sequence ID" value="NC_007963.1"/>
</dbReference>
<dbReference type="CDD" id="cd03145">
    <property type="entry name" value="GAT1_cyanophycinase"/>
    <property type="match status" value="1"/>
</dbReference>
<sequence>MTSRPSTVRGHIVAIGGAEDKTSELAILKRVFELAPEDSHEVSVIATASSIPDQLLPSYEAAFKRLGASQVHALDIQDRQQAAEAEVVRLIQRSGVIFFTGGDQLRLTTVLGGSATLRAVRERLRAGAVVAGTSAGAAAMPSTMIYNGAASDALRKGAVNMTFGLGFVRGMVIDSHFLERGRFTRLMEVGASNPEQLGVGLGEDAAVIIHPDRILETIGPGHVIIIDSRDLASSNIAELEMGAPVAVENMILHAMVSGHGYDVDARRYLVAEELEAVLARRRQE</sequence>
<evidence type="ECO:0000313" key="11">
    <source>
        <dbReference type="Proteomes" id="UP000000239"/>
    </source>
</evidence>
<dbReference type="OrthoDB" id="9799980at2"/>
<evidence type="ECO:0000256" key="7">
    <source>
        <dbReference type="ARBA" id="ARBA00022801"/>
    </source>
</evidence>
<dbReference type="EC" id="3.4.15.6" evidence="4"/>
<comment type="function">
    <text evidence="2">Exopeptidase that catalyzes the hydrolytic cleavage of multi-L-arginyl-poly-L-aspartic acid (cyanophycin; a water-insoluble reserve polymer) into aspartate-arginine dipeptides.</text>
</comment>
<evidence type="ECO:0000256" key="2">
    <source>
        <dbReference type="ARBA" id="ARBA00002039"/>
    </source>
</evidence>
<protein>
    <recommendedName>
        <fullName evidence="5">Cyanophycinase</fullName>
        <ecNumber evidence="4">3.4.15.6</ecNumber>
    </recommendedName>
</protein>
<keyword evidence="8" id="KW-0720">Serine protease</keyword>
<proteinExistence type="inferred from homology"/>
<organism evidence="10 11">
    <name type="scientific">Chromohalobacter israelensis (strain ATCC BAA-138 / DSM 3043 / CIP 106854 / NCIMB 13768 / 1H11)</name>
    <name type="common">Chromohalobacter salexigens</name>
    <dbReference type="NCBI Taxonomy" id="290398"/>
    <lineage>
        <taxon>Bacteria</taxon>
        <taxon>Pseudomonadati</taxon>
        <taxon>Pseudomonadota</taxon>
        <taxon>Gammaproteobacteria</taxon>
        <taxon>Oceanospirillales</taxon>
        <taxon>Halomonadaceae</taxon>
        <taxon>Chromohalobacter</taxon>
    </lineage>
</organism>
<dbReference type="GeneID" id="95333860"/>
<gene>
    <name evidence="10" type="ordered locus">Csal_1113</name>
</gene>
<reference evidence="10 11" key="1">
    <citation type="journal article" date="2011" name="Stand. Genomic Sci.">
        <title>Complete genome sequence of the halophilic and highly halotolerant Chromohalobacter salexigens type strain (1H11(T)).</title>
        <authorList>
            <person name="Copeland A."/>
            <person name="O'Connor K."/>
            <person name="Lucas S."/>
            <person name="Lapidus A."/>
            <person name="Berry K.W."/>
            <person name="Detter J.C."/>
            <person name="Del Rio T.G."/>
            <person name="Hammon N."/>
            <person name="Dalin E."/>
            <person name="Tice H."/>
            <person name="Pitluck S."/>
            <person name="Bruce D."/>
            <person name="Goodwin L."/>
            <person name="Han C."/>
            <person name="Tapia R."/>
            <person name="Saunders E."/>
            <person name="Schmutz J."/>
            <person name="Brettin T."/>
            <person name="Larimer F."/>
            <person name="Land M."/>
            <person name="Hauser L."/>
            <person name="Vargas C."/>
            <person name="Nieto J.J."/>
            <person name="Kyrpides N.C."/>
            <person name="Ivanova N."/>
            <person name="Goker M."/>
            <person name="Klenk H.P."/>
            <person name="Csonka L.N."/>
            <person name="Woyke T."/>
        </authorList>
    </citation>
    <scope>NUCLEOTIDE SEQUENCE [LARGE SCALE GENOMIC DNA]</scope>
    <source>
        <strain evidence="11">ATCC BAA-138 / DSM 3043 / CIP 106854 / NCIMB 13768 / 1H11</strain>
    </source>
</reference>
<dbReference type="InterPro" id="IPR005320">
    <property type="entry name" value="Peptidase_S51"/>
</dbReference>
<dbReference type="KEGG" id="csa:Csal_1113"/>
<dbReference type="Gene3D" id="3.40.50.880">
    <property type="match status" value="1"/>
</dbReference>
<evidence type="ECO:0000256" key="1">
    <source>
        <dbReference type="ARBA" id="ARBA00001092"/>
    </source>
</evidence>
<evidence type="ECO:0000256" key="5">
    <source>
        <dbReference type="ARBA" id="ARBA00015719"/>
    </source>
</evidence>
<dbReference type="AlphaFoldDB" id="Q1QYI9"/>
<feature type="active site" description="Charge relay system" evidence="9">
    <location>
        <position position="203"/>
    </location>
</feature>
<keyword evidence="7" id="KW-0378">Hydrolase</keyword>
<dbReference type="STRING" id="290398.Csal_1113"/>
<evidence type="ECO:0000256" key="8">
    <source>
        <dbReference type="ARBA" id="ARBA00022825"/>
    </source>
</evidence>
<dbReference type="Pfam" id="PF03575">
    <property type="entry name" value="Peptidase_S51"/>
    <property type="match status" value="1"/>
</dbReference>
<evidence type="ECO:0000256" key="3">
    <source>
        <dbReference type="ARBA" id="ARBA00006534"/>
    </source>
</evidence>
<dbReference type="EMBL" id="CP000285">
    <property type="protein sequence ID" value="ABE58469.1"/>
    <property type="molecule type" value="Genomic_DNA"/>
</dbReference>
<dbReference type="PANTHER" id="PTHR36175">
    <property type="entry name" value="CYANOPHYCINASE"/>
    <property type="match status" value="1"/>
</dbReference>
<accession>Q1QYI9</accession>
<name>Q1QYI9_CHRI1</name>
<dbReference type="Proteomes" id="UP000000239">
    <property type="component" value="Chromosome"/>
</dbReference>
<evidence type="ECO:0000256" key="6">
    <source>
        <dbReference type="ARBA" id="ARBA00022670"/>
    </source>
</evidence>
<keyword evidence="6" id="KW-0645">Protease</keyword>
<dbReference type="NCBIfam" id="TIGR02069">
    <property type="entry name" value="cyanophycinase"/>
    <property type="match status" value="1"/>
</dbReference>
<dbReference type="GO" id="GO:0008236">
    <property type="term" value="F:serine-type peptidase activity"/>
    <property type="evidence" value="ECO:0007669"/>
    <property type="project" value="UniProtKB-KW"/>
</dbReference>
<dbReference type="SUPFAM" id="SSF52317">
    <property type="entry name" value="Class I glutamine amidotransferase-like"/>
    <property type="match status" value="1"/>
</dbReference>
<dbReference type="InterPro" id="IPR029062">
    <property type="entry name" value="Class_I_gatase-like"/>
</dbReference>
<keyword evidence="11" id="KW-1185">Reference proteome</keyword>
<feature type="active site" description="Charge relay system" evidence="9">
    <location>
        <position position="134"/>
    </location>
</feature>
<dbReference type="PANTHER" id="PTHR36175:SF1">
    <property type="entry name" value="CYANOPHYCINASE"/>
    <property type="match status" value="1"/>
</dbReference>
<dbReference type="MEROPS" id="S51.003"/>
<dbReference type="InterPro" id="IPR011811">
    <property type="entry name" value="Peptidase_S51_cyanophycinase"/>
</dbReference>
<comment type="catalytic activity">
    <reaction evidence="1">
        <text>[L-4-(L-arginin-2-N-yl)aspartate](n) + H2O = [L-4-(L-arginin-2-N-yl)aspartate](n-1) + L-4-(L-arginin-2-N-yl)aspartate</text>
        <dbReference type="Rhea" id="RHEA:12845"/>
        <dbReference type="Rhea" id="RHEA-COMP:13728"/>
        <dbReference type="Rhea" id="RHEA-COMP:13734"/>
        <dbReference type="ChEBI" id="CHEBI:15377"/>
        <dbReference type="ChEBI" id="CHEBI:137986"/>
        <dbReference type="ChEBI" id="CHEBI:137991"/>
        <dbReference type="EC" id="3.4.15.6"/>
    </reaction>
</comment>
<dbReference type="GO" id="GO:0006508">
    <property type="term" value="P:proteolysis"/>
    <property type="evidence" value="ECO:0007669"/>
    <property type="project" value="UniProtKB-KW"/>
</dbReference>
<dbReference type="GO" id="GO:0008241">
    <property type="term" value="F:peptidyl-dipeptidase activity"/>
    <property type="evidence" value="ECO:0007669"/>
    <property type="project" value="UniProtKB-EC"/>
</dbReference>